<dbReference type="GO" id="GO:0005507">
    <property type="term" value="F:copper ion binding"/>
    <property type="evidence" value="ECO:0007669"/>
    <property type="project" value="InterPro"/>
</dbReference>
<dbReference type="Pfam" id="PF07731">
    <property type="entry name" value="Cu-oxidase_2"/>
    <property type="match status" value="1"/>
</dbReference>
<reference evidence="7 8" key="1">
    <citation type="submission" date="2019-07" db="EMBL/GenBank/DDBJ databases">
        <title>Whole genome shotgun sequence of Pseudonocardia asaccharolytica NBRC 16224.</title>
        <authorList>
            <person name="Hosoyama A."/>
            <person name="Uohara A."/>
            <person name="Ohji S."/>
            <person name="Ichikawa N."/>
        </authorList>
    </citation>
    <scope>NUCLEOTIDE SEQUENCE [LARGE SCALE GENOMIC DNA]</scope>
    <source>
        <strain evidence="7 8">NBRC 16224</strain>
    </source>
</reference>
<evidence type="ECO:0000259" key="5">
    <source>
        <dbReference type="Pfam" id="PF07731"/>
    </source>
</evidence>
<dbReference type="Gene3D" id="2.60.40.420">
    <property type="entry name" value="Cupredoxins - blue copper proteins"/>
    <property type="match status" value="3"/>
</dbReference>
<dbReference type="AlphaFoldDB" id="A0A511CXR5"/>
<name>A0A511CXR5_9PSEU</name>
<evidence type="ECO:0000256" key="1">
    <source>
        <dbReference type="ARBA" id="ARBA00022723"/>
    </source>
</evidence>
<dbReference type="GO" id="GO:0016491">
    <property type="term" value="F:oxidoreductase activity"/>
    <property type="evidence" value="ECO:0007669"/>
    <property type="project" value="UniProtKB-KW"/>
</dbReference>
<dbReference type="PANTHER" id="PTHR11709:SF2">
    <property type="entry name" value="MULTICOPPER OXIDASE LPR1"/>
    <property type="match status" value="1"/>
</dbReference>
<dbReference type="InterPro" id="IPR011707">
    <property type="entry name" value="Cu-oxidase-like_N"/>
</dbReference>
<feature type="domain" description="Plastocyanin-like" evidence="6">
    <location>
        <begin position="76"/>
        <end position="182"/>
    </location>
</feature>
<dbReference type="CDD" id="cd13900">
    <property type="entry name" value="CuRO_3_Tth-MCO_like"/>
    <property type="match status" value="1"/>
</dbReference>
<dbReference type="InterPro" id="IPR045087">
    <property type="entry name" value="Cu-oxidase_fam"/>
</dbReference>
<dbReference type="InterPro" id="IPR006311">
    <property type="entry name" value="TAT_signal"/>
</dbReference>
<organism evidence="7 8">
    <name type="scientific">Pseudonocardia asaccharolytica DSM 44247 = NBRC 16224</name>
    <dbReference type="NCBI Taxonomy" id="1123024"/>
    <lineage>
        <taxon>Bacteria</taxon>
        <taxon>Bacillati</taxon>
        <taxon>Actinomycetota</taxon>
        <taxon>Actinomycetes</taxon>
        <taxon>Pseudonocardiales</taxon>
        <taxon>Pseudonocardiaceae</taxon>
        <taxon>Pseudonocardia</taxon>
    </lineage>
</organism>
<keyword evidence="2" id="KW-0560">Oxidoreductase</keyword>
<dbReference type="SUPFAM" id="SSF49503">
    <property type="entry name" value="Cupredoxins"/>
    <property type="match status" value="3"/>
</dbReference>
<proteinExistence type="predicted"/>
<feature type="domain" description="Plastocyanin-like" evidence="5">
    <location>
        <begin position="366"/>
        <end position="485"/>
    </location>
</feature>
<evidence type="ECO:0000259" key="4">
    <source>
        <dbReference type="Pfam" id="PF00394"/>
    </source>
</evidence>
<feature type="domain" description="Plastocyanin-like" evidence="4">
    <location>
        <begin position="223"/>
        <end position="307"/>
    </location>
</feature>
<dbReference type="InterPro" id="IPR002355">
    <property type="entry name" value="Cu_oxidase_Cu_BS"/>
</dbReference>
<dbReference type="InterPro" id="IPR011706">
    <property type="entry name" value="Cu-oxidase_C"/>
</dbReference>
<sequence>MSPEPISRRRALVLGGLGVASLAAGATGWAITAQTGGGELAPPISGAPLAEPPILDSRGGRLQVELTAASGVRLAGRDTAALGFNGTSPGPTLRVRPGDELAVRLTNRLDQPTNLHTHGPRVSPQGNGDNPFIRIDPGAWFDYRYRIPPEQPAGTHWYHPHHHGTVADQLFGGLAGALLVDHGPDLPVDHDRVLLITDITLDAGGRVVAPGPMERMMGRQGALVLVNGQHQPDIPATPGVPQRWRLINGCVSRVLAIRLDGHQLTQVALDGTFLPAPLPRDQVRLAPGNRVDVVVRPTGPGRYRLRTDAVDRGGMGGMMGRGGGEAISWPATLATMTSAGTPVSAPPLPAALPADIPPSGSVTRSRQTAFQMGMGAGGMRFTIDGRSFDPDRDDQTVRLGTIEDWTITNPGPLAHPFHLHIWPFTVLASSDGAAPTGTAQDVVLVPAGGWVRVRIPFTARPGRSVYHCHILDHEDLGMMATINVQE</sequence>
<gene>
    <name evidence="7" type="ORF">PA7_11690</name>
</gene>
<feature type="region of interest" description="Disordered" evidence="3">
    <location>
        <begin position="111"/>
        <end position="130"/>
    </location>
</feature>
<protein>
    <submittedName>
        <fullName evidence="7">Copper oxidase</fullName>
    </submittedName>
</protein>
<dbReference type="Proteomes" id="UP000321328">
    <property type="component" value="Unassembled WGS sequence"/>
</dbReference>
<keyword evidence="1" id="KW-0479">Metal-binding</keyword>
<dbReference type="EMBL" id="BJVI01000008">
    <property type="protein sequence ID" value="GEL17332.1"/>
    <property type="molecule type" value="Genomic_DNA"/>
</dbReference>
<dbReference type="STRING" id="1123024.GCA_000423625_02778"/>
<comment type="caution">
    <text evidence="7">The sequence shown here is derived from an EMBL/GenBank/DDBJ whole genome shotgun (WGS) entry which is preliminary data.</text>
</comment>
<evidence type="ECO:0000313" key="8">
    <source>
        <dbReference type="Proteomes" id="UP000321328"/>
    </source>
</evidence>
<keyword evidence="8" id="KW-1185">Reference proteome</keyword>
<accession>A0A511CXR5</accession>
<dbReference type="CDD" id="cd13853">
    <property type="entry name" value="CuRO_1_Tth-MCO_like"/>
    <property type="match status" value="1"/>
</dbReference>
<evidence type="ECO:0000256" key="2">
    <source>
        <dbReference type="ARBA" id="ARBA00023002"/>
    </source>
</evidence>
<evidence type="ECO:0000259" key="6">
    <source>
        <dbReference type="Pfam" id="PF07732"/>
    </source>
</evidence>
<dbReference type="Pfam" id="PF00394">
    <property type="entry name" value="Cu-oxidase"/>
    <property type="match status" value="1"/>
</dbReference>
<dbReference type="PANTHER" id="PTHR11709">
    <property type="entry name" value="MULTI-COPPER OXIDASE"/>
    <property type="match status" value="1"/>
</dbReference>
<dbReference type="PROSITE" id="PS00080">
    <property type="entry name" value="MULTICOPPER_OXIDASE2"/>
    <property type="match status" value="1"/>
</dbReference>
<dbReference type="RefSeq" id="WP_028930511.1">
    <property type="nucleotide sequence ID" value="NZ_AUII01000011.1"/>
</dbReference>
<dbReference type="OrthoDB" id="345021at2"/>
<evidence type="ECO:0000256" key="3">
    <source>
        <dbReference type="SAM" id="MobiDB-lite"/>
    </source>
</evidence>
<dbReference type="InterPro" id="IPR001117">
    <property type="entry name" value="Cu-oxidase_2nd"/>
</dbReference>
<dbReference type="PROSITE" id="PS51318">
    <property type="entry name" value="TAT"/>
    <property type="match status" value="1"/>
</dbReference>
<dbReference type="Pfam" id="PF07732">
    <property type="entry name" value="Cu-oxidase_3"/>
    <property type="match status" value="1"/>
</dbReference>
<dbReference type="InterPro" id="IPR008972">
    <property type="entry name" value="Cupredoxin"/>
</dbReference>
<evidence type="ECO:0000313" key="7">
    <source>
        <dbReference type="EMBL" id="GEL17332.1"/>
    </source>
</evidence>